<evidence type="ECO:0000313" key="2">
    <source>
        <dbReference type="Proteomes" id="UP001500618"/>
    </source>
</evidence>
<evidence type="ECO:0008006" key="3">
    <source>
        <dbReference type="Google" id="ProtNLM"/>
    </source>
</evidence>
<keyword evidence="2" id="KW-1185">Reference proteome</keyword>
<dbReference type="Proteomes" id="UP001500618">
    <property type="component" value="Unassembled WGS sequence"/>
</dbReference>
<protein>
    <recommendedName>
        <fullName evidence="3">Type II toxin-antitoxin system VapB family antitoxin</fullName>
    </recommendedName>
</protein>
<dbReference type="EMBL" id="BAAANY010000029">
    <property type="protein sequence ID" value="GAA1704253.1"/>
    <property type="molecule type" value="Genomic_DNA"/>
</dbReference>
<comment type="caution">
    <text evidence="1">The sequence shown here is derived from an EMBL/GenBank/DDBJ whole genome shotgun (WGS) entry which is preliminary data.</text>
</comment>
<dbReference type="RefSeq" id="WP_344313784.1">
    <property type="nucleotide sequence ID" value="NZ_BAAANY010000029.1"/>
</dbReference>
<accession>A0ABN2IGC2</accession>
<gene>
    <name evidence="1" type="ORF">GCM10009765_61840</name>
</gene>
<reference evidence="1 2" key="1">
    <citation type="journal article" date="2019" name="Int. J. Syst. Evol. Microbiol.">
        <title>The Global Catalogue of Microorganisms (GCM) 10K type strain sequencing project: providing services to taxonomists for standard genome sequencing and annotation.</title>
        <authorList>
            <consortium name="The Broad Institute Genomics Platform"/>
            <consortium name="The Broad Institute Genome Sequencing Center for Infectious Disease"/>
            <person name="Wu L."/>
            <person name="Ma J."/>
        </authorList>
    </citation>
    <scope>NUCLEOTIDE SEQUENCE [LARGE SCALE GENOMIC DNA]</scope>
    <source>
        <strain evidence="1 2">JCM 14718</strain>
    </source>
</reference>
<sequence length="65" mass="7080">MKHLVDLDEGALAAAQEHLGTKTIKDTVNAALNLATGRTLSGDTIDAALDVWSTMDLPDREDMWR</sequence>
<proteinExistence type="predicted"/>
<name>A0ABN2IGC2_9ACTN</name>
<organism evidence="1 2">
    <name type="scientific">Fodinicola feengrottensis</name>
    <dbReference type="NCBI Taxonomy" id="435914"/>
    <lineage>
        <taxon>Bacteria</taxon>
        <taxon>Bacillati</taxon>
        <taxon>Actinomycetota</taxon>
        <taxon>Actinomycetes</taxon>
        <taxon>Mycobacteriales</taxon>
        <taxon>Fodinicola</taxon>
    </lineage>
</organism>
<evidence type="ECO:0000313" key="1">
    <source>
        <dbReference type="EMBL" id="GAA1704253.1"/>
    </source>
</evidence>